<feature type="compositionally biased region" description="Acidic residues" evidence="1">
    <location>
        <begin position="600"/>
        <end position="621"/>
    </location>
</feature>
<name>A0A1H5U8C0_9FIRM</name>
<keyword evidence="2" id="KW-0812">Transmembrane</keyword>
<keyword evidence="2" id="KW-0472">Membrane</keyword>
<feature type="compositionally biased region" description="Low complexity" evidence="1">
    <location>
        <begin position="526"/>
        <end position="543"/>
    </location>
</feature>
<organism evidence="3 4">
    <name type="scientific">Lachnospira multipara</name>
    <dbReference type="NCBI Taxonomy" id="28051"/>
    <lineage>
        <taxon>Bacteria</taxon>
        <taxon>Bacillati</taxon>
        <taxon>Bacillota</taxon>
        <taxon>Clostridia</taxon>
        <taxon>Lachnospirales</taxon>
        <taxon>Lachnospiraceae</taxon>
        <taxon>Lachnospira</taxon>
    </lineage>
</organism>
<dbReference type="EMBL" id="FNUL01000006">
    <property type="protein sequence ID" value="SEF71274.1"/>
    <property type="molecule type" value="Genomic_DNA"/>
</dbReference>
<evidence type="ECO:0000256" key="1">
    <source>
        <dbReference type="SAM" id="MobiDB-lite"/>
    </source>
</evidence>
<dbReference type="Gene3D" id="3.10.20.320">
    <property type="entry name" value="Putative peptidoglycan bound protein (lpxtg motif)"/>
    <property type="match status" value="1"/>
</dbReference>
<feature type="compositionally biased region" description="Low complexity" evidence="1">
    <location>
        <begin position="556"/>
        <end position="573"/>
    </location>
</feature>
<keyword evidence="2" id="KW-1133">Transmembrane helix</keyword>
<dbReference type="AlphaFoldDB" id="A0A1H5U8C0"/>
<dbReference type="RefSeq" id="WP_103952689.1">
    <property type="nucleotide sequence ID" value="NZ_FNUL01000006.1"/>
</dbReference>
<evidence type="ECO:0000256" key="2">
    <source>
        <dbReference type="SAM" id="Phobius"/>
    </source>
</evidence>
<evidence type="ECO:0000313" key="3">
    <source>
        <dbReference type="EMBL" id="SEF71274.1"/>
    </source>
</evidence>
<protein>
    <submittedName>
        <fullName evidence="3">Protein TonB, links inner and outer membranes</fullName>
    </submittedName>
</protein>
<feature type="region of interest" description="Disordered" evidence="1">
    <location>
        <begin position="490"/>
        <end position="621"/>
    </location>
</feature>
<dbReference type="Proteomes" id="UP000236726">
    <property type="component" value="Unassembled WGS sequence"/>
</dbReference>
<feature type="compositionally biased region" description="Acidic residues" evidence="1">
    <location>
        <begin position="491"/>
        <end position="525"/>
    </location>
</feature>
<sequence>MNKKLKTLVATTLGVTVAALVAGVSQKYLDLSSNSVGTSKAYLKSLTANTCEATYGETNYLTNSKTLYIGELFGNLGKIYFDYCYDNYYCNYDYNYHNYAYDYTNDVGYYLVMPWANKTLPGTYKFYETTSASYTNYGYTYSFSRDIAQGEGKLSLAFNNPYQFNLNERVTYAEDQYVENFLYTNDFSNLTLGDTIITDRADSPMTVVERNGELALQVIYNNHSYVTYVKDINWYVIKKESRNQKWHVDGEPNWIDEGVIGATYTVKYVDATTGEEIEETTEVEEATDGSYLIYGKDVTETAKEISGYDLVSDPEQTITLTEGQDNVIVFTYQKHVATATNTGFYLVMPWANGAITDEDGYLKYEEKTGLSYRDLGYTNAFSSDLSNGDGTITLDFEYSENGKITYADESNIENLIDVDFSNLTDGTEVTTQVRGVNVKVVIENGVKTLQVTYNGDTYTTNLDDIKWYVIKKNAGGNWHIDGAAKWTKLENEEETVAEPETETESSTEVTEPESSTEETVVEPETETQAPTEVETEVTVPEIESSTEETVAEPETETQAPTEAETEVTVPETESSTEETVAEPEIETQAPTEAETQVEVAGDEDELASTEEETIVEVSSDEDIAEEPTIVEVAGDEDYVEIKTITITADNTYLGEIAADEDEVVVGSAMISTSTTKTSDNSNIFTYVIAMIIAAATAVVVTLRKKVSNR</sequence>
<feature type="transmembrane region" description="Helical" evidence="2">
    <location>
        <begin position="683"/>
        <end position="702"/>
    </location>
</feature>
<reference evidence="3 4" key="1">
    <citation type="submission" date="2016-10" db="EMBL/GenBank/DDBJ databases">
        <authorList>
            <person name="de Groot N.N."/>
        </authorList>
    </citation>
    <scope>NUCLEOTIDE SEQUENCE [LARGE SCALE GENOMIC DNA]</scope>
    <source>
        <strain evidence="3 4">D15d</strain>
    </source>
</reference>
<keyword evidence="4" id="KW-1185">Reference proteome</keyword>
<gene>
    <name evidence="3" type="ORF">SAMN05216537_106140</name>
</gene>
<evidence type="ECO:0000313" key="4">
    <source>
        <dbReference type="Proteomes" id="UP000236726"/>
    </source>
</evidence>
<accession>A0A1H5U8C0</accession>
<feature type="compositionally biased region" description="Acidic residues" evidence="1">
    <location>
        <begin position="544"/>
        <end position="555"/>
    </location>
</feature>
<proteinExistence type="predicted"/>
<feature type="compositionally biased region" description="Acidic residues" evidence="1">
    <location>
        <begin position="574"/>
        <end position="585"/>
    </location>
</feature>